<proteinExistence type="inferred from homology"/>
<evidence type="ECO:0000259" key="10">
    <source>
        <dbReference type="Pfam" id="PF03460"/>
    </source>
</evidence>
<feature type="domain" description="Nitrite/Sulfite reductase ferredoxin-like" evidence="10">
    <location>
        <begin position="65"/>
        <end position="127"/>
    </location>
</feature>
<dbReference type="EMBL" id="JAACYA010000001">
    <property type="protein sequence ID" value="MBK3332253.1"/>
    <property type="molecule type" value="Genomic_DNA"/>
</dbReference>
<dbReference type="InterPro" id="IPR005117">
    <property type="entry name" value="NiRdtase/SiRdtase_haem-b_fer"/>
</dbReference>
<dbReference type="InterPro" id="IPR051329">
    <property type="entry name" value="NIR_SIR_4Fe-4S"/>
</dbReference>
<keyword evidence="8" id="KW-0175">Coiled coil</keyword>
<keyword evidence="4" id="KW-0479">Metal-binding</keyword>
<keyword evidence="2" id="KW-0004">4Fe-4S</keyword>
<dbReference type="RefSeq" id="WP_200673635.1">
    <property type="nucleotide sequence ID" value="NZ_JAACYA010000001.1"/>
</dbReference>
<dbReference type="InterPro" id="IPR006067">
    <property type="entry name" value="NO2/SO3_Rdtase_4Fe4S_dom"/>
</dbReference>
<feature type="domain" description="Nitrite/sulphite reductase 4Fe-4S" evidence="9">
    <location>
        <begin position="388"/>
        <end position="511"/>
    </location>
</feature>
<evidence type="ECO:0000256" key="6">
    <source>
        <dbReference type="ARBA" id="ARBA00023004"/>
    </source>
</evidence>
<dbReference type="SUPFAM" id="SSF56014">
    <property type="entry name" value="Nitrite and sulphite reductase 4Fe-4S domain-like"/>
    <property type="match status" value="2"/>
</dbReference>
<dbReference type="SUPFAM" id="SSF56112">
    <property type="entry name" value="Protein kinase-like (PK-like)"/>
    <property type="match status" value="1"/>
</dbReference>
<evidence type="ECO:0000256" key="4">
    <source>
        <dbReference type="ARBA" id="ARBA00022723"/>
    </source>
</evidence>
<organism evidence="11 12">
    <name type="scientific">Persephonella atlantica</name>
    <dbReference type="NCBI Taxonomy" id="2699429"/>
    <lineage>
        <taxon>Bacteria</taxon>
        <taxon>Pseudomonadati</taxon>
        <taxon>Aquificota</taxon>
        <taxon>Aquificia</taxon>
        <taxon>Aquificales</taxon>
        <taxon>Hydrogenothermaceae</taxon>
        <taxon>Persephonella</taxon>
    </lineage>
</organism>
<dbReference type="InterPro" id="IPR045854">
    <property type="entry name" value="NO2/SO3_Rdtase_4Fe4S_sf"/>
</dbReference>
<evidence type="ECO:0000256" key="3">
    <source>
        <dbReference type="ARBA" id="ARBA00022617"/>
    </source>
</evidence>
<evidence type="ECO:0000256" key="5">
    <source>
        <dbReference type="ARBA" id="ARBA00023002"/>
    </source>
</evidence>
<dbReference type="PANTHER" id="PTHR32439:SF0">
    <property type="entry name" value="FERREDOXIN--NITRITE REDUCTASE, CHLOROPLASTIC"/>
    <property type="match status" value="1"/>
</dbReference>
<accession>A0ABS1GH36</accession>
<keyword evidence="12" id="KW-1185">Reference proteome</keyword>
<keyword evidence="7" id="KW-0411">Iron-sulfur</keyword>
<evidence type="ECO:0000259" key="9">
    <source>
        <dbReference type="Pfam" id="PF01077"/>
    </source>
</evidence>
<dbReference type="InterPro" id="IPR011009">
    <property type="entry name" value="Kinase-like_dom_sf"/>
</dbReference>
<name>A0ABS1GH36_9AQUI</name>
<dbReference type="Proteomes" id="UP000772812">
    <property type="component" value="Unassembled WGS sequence"/>
</dbReference>
<evidence type="ECO:0000313" key="11">
    <source>
        <dbReference type="EMBL" id="MBK3332253.1"/>
    </source>
</evidence>
<dbReference type="Gene3D" id="1.10.510.10">
    <property type="entry name" value="Transferase(Phosphotransferase) domain 1"/>
    <property type="match status" value="1"/>
</dbReference>
<feature type="coiled-coil region" evidence="8">
    <location>
        <begin position="485"/>
        <end position="512"/>
    </location>
</feature>
<feature type="domain" description="Nitrite/Sulfite reductase ferredoxin-like" evidence="10">
    <location>
        <begin position="310"/>
        <end position="367"/>
    </location>
</feature>
<evidence type="ECO:0000256" key="7">
    <source>
        <dbReference type="ARBA" id="ARBA00023014"/>
    </source>
</evidence>
<dbReference type="Gene3D" id="3.30.413.10">
    <property type="entry name" value="Sulfite Reductase Hemoprotein, domain 1"/>
    <property type="match status" value="2"/>
</dbReference>
<keyword evidence="6" id="KW-0408">Iron</keyword>
<keyword evidence="3" id="KW-0349">Heme</keyword>
<comment type="similarity">
    <text evidence="1">Belongs to the nitrite and sulfite reductase 4Fe-4S domain family.</text>
</comment>
<evidence type="ECO:0000256" key="1">
    <source>
        <dbReference type="ARBA" id="ARBA00010429"/>
    </source>
</evidence>
<evidence type="ECO:0000256" key="2">
    <source>
        <dbReference type="ARBA" id="ARBA00022485"/>
    </source>
</evidence>
<dbReference type="Pfam" id="PF01077">
    <property type="entry name" value="NIR_SIR"/>
    <property type="match status" value="2"/>
</dbReference>
<dbReference type="Pfam" id="PF03460">
    <property type="entry name" value="NIR_SIR_ferr"/>
    <property type="match status" value="2"/>
</dbReference>
<reference evidence="11 12" key="1">
    <citation type="journal article" date="2021" name="Syst. Appl. Microbiol.">
        <title>Persephonella atlantica sp. nov.: How to adapt to physico-chemical gradients in high temperature hydrothermal habitats.</title>
        <authorList>
            <person name="Francois D.X."/>
            <person name="Godfroy A."/>
            <person name="Mathien C."/>
            <person name="Aube J."/>
            <person name="Cathalot C."/>
            <person name="Lesongeur F."/>
            <person name="L'Haridon S."/>
            <person name="Philippon X."/>
            <person name="Roussel E.G."/>
        </authorList>
    </citation>
    <scope>NUCLEOTIDE SEQUENCE [LARGE SCALE GENOMIC DNA]</scope>
    <source>
        <strain evidence="11 12">MO1340</strain>
    </source>
</reference>
<dbReference type="InterPro" id="IPR036136">
    <property type="entry name" value="Nit/Sulf_reduc_fer-like_dom_sf"/>
</dbReference>
<comment type="caution">
    <text evidence="11">The sequence shown here is derived from an EMBL/GenBank/DDBJ whole genome shotgun (WGS) entry which is preliminary data.</text>
</comment>
<dbReference type="SUPFAM" id="SSF55124">
    <property type="entry name" value="Nitrite/Sulfite reductase N-terminal domain-like"/>
    <property type="match status" value="2"/>
</dbReference>
<evidence type="ECO:0000256" key="8">
    <source>
        <dbReference type="SAM" id="Coils"/>
    </source>
</evidence>
<evidence type="ECO:0000313" key="12">
    <source>
        <dbReference type="Proteomes" id="UP000772812"/>
    </source>
</evidence>
<dbReference type="Gene3D" id="3.90.480.20">
    <property type="match status" value="1"/>
</dbReference>
<sequence>MEKLIKVSQERNKKLNKIEQLKQEHSPKEAWEKLEYYAQKGFSSIPEQDLNYFFKCFGVFYRPATPERFMLRVRIPGGRLNYQQAVKIGEVAKKYGNDYIDLTTRMQVELRYIRIEDLPTVLKELESVGITTFQTGVDNFRNIVQDPLDGLSFDNVIETWDILQKLQSIFLKKEEWICKLPRKFNISICGSFSNRCNVYGHDACFVLAEKDGIFGFNVFLGGKVGAVAKPADVFLLGEEVPPFFEALGRVFKKYGFRDSRNKNRLKYMIDAVGMEEIIKAVEIEGGREYQKAGITQTPVQGGDKTGKVQLKDGTFALHMVVPSGIFSGTAMIQAADVSKEFGSGELRLTVEQNLYVVGIPEESIGKALSQPVFQQYKNRHSVFFSDLIACAGTEHCPFGVIPNKPDAIQMAEYLTKQFPHLEGKIRMYWSACQKGCGIHGLGDIGFVGVKFRKDGKPVTGVDIHFGGTITKESEEGRLLIKSVPLEEAKFLVEELIAEYSRLKKDKETFEEFYSRVLSRVSKEAVRFLMRFNRLLKDAGIDARVELNDMVIGCSTEEEEIFGFGFQLYRKLSGKSPYSRNNILEIYDEPKPENLKKLSPDVPNWLSDVVMKMIDKNPERRFKVFTEIDSYIKER</sequence>
<keyword evidence="5" id="KW-0560">Oxidoreductase</keyword>
<gene>
    <name evidence="11" type="ORF">GWK41_04130</name>
</gene>
<protein>
    <submittedName>
        <fullName evidence="11">Ferredoxin--nitrite reductase</fullName>
    </submittedName>
</protein>
<feature type="domain" description="Nitrite/sulphite reductase 4Fe-4S" evidence="9">
    <location>
        <begin position="137"/>
        <end position="284"/>
    </location>
</feature>
<dbReference type="PANTHER" id="PTHR32439">
    <property type="entry name" value="FERREDOXIN--NITRITE REDUCTASE, CHLOROPLASTIC"/>
    <property type="match status" value="1"/>
</dbReference>